<dbReference type="Proteomes" id="UP000606974">
    <property type="component" value="Unassembled WGS sequence"/>
</dbReference>
<protein>
    <recommendedName>
        <fullName evidence="6">Protein kinase domain-containing protein</fullName>
    </recommendedName>
</protein>
<dbReference type="InterPro" id="IPR011009">
    <property type="entry name" value="Kinase-like_dom_sf"/>
</dbReference>
<evidence type="ECO:0000259" key="2">
    <source>
        <dbReference type="PROSITE" id="PS50011"/>
    </source>
</evidence>
<dbReference type="InterPro" id="IPR002035">
    <property type="entry name" value="VWF_A"/>
</dbReference>
<dbReference type="Gene3D" id="1.10.510.10">
    <property type="entry name" value="Transferase(Phosphotransferase) domain 1"/>
    <property type="match status" value="1"/>
</dbReference>
<evidence type="ECO:0000259" key="3">
    <source>
        <dbReference type="PROSITE" id="PS50234"/>
    </source>
</evidence>
<evidence type="ECO:0000256" key="1">
    <source>
        <dbReference type="SAM" id="MobiDB-lite"/>
    </source>
</evidence>
<feature type="region of interest" description="Disordered" evidence="1">
    <location>
        <begin position="579"/>
        <end position="606"/>
    </location>
</feature>
<evidence type="ECO:0000313" key="4">
    <source>
        <dbReference type="EMBL" id="KAF7505103.1"/>
    </source>
</evidence>
<dbReference type="PANTHER" id="PTHR34706">
    <property type="entry name" value="SLR1338 PROTEIN"/>
    <property type="match status" value="1"/>
</dbReference>
<comment type="caution">
    <text evidence="4">The sequence shown here is derived from an EMBL/GenBank/DDBJ whole genome shotgun (WGS) entry which is preliminary data.</text>
</comment>
<dbReference type="PROSITE" id="PS50011">
    <property type="entry name" value="PROTEIN_KINASE_DOM"/>
    <property type="match status" value="1"/>
</dbReference>
<dbReference type="PANTHER" id="PTHR34706:SF1">
    <property type="entry name" value="VWFA DOMAIN-CONTAINING PROTEIN"/>
    <property type="match status" value="1"/>
</dbReference>
<feature type="compositionally biased region" description="Basic and acidic residues" evidence="1">
    <location>
        <begin position="595"/>
        <end position="604"/>
    </location>
</feature>
<sequence length="1019" mass="114792">MSSLPNLDHDAIVRDFQSQLKSCTQKEACPRKENCMQKGACGRDYIRFAKLSEWLQSTTATSPHVNQVDRLLEAAYREQNAPALPISRSQICDENRCCLRVFCILLKMNAGHLVHLLRRRNIVDSKLPIDLFSLHNSFDQLKEDSFRIWGSTEAKTLADLFNEYQWAFCPVKFDLLQDEDYDKNHVIPIYHKEIINDKGLTASLWQIVVQEEFVGPSLREQTSHLKCPDPEDSSASCYIFALKSFKEGYCELFENERSAFQVLKQHGGLVRYLSEYSHLAFSCSQPKPGRILEEECTDDNKTTYNILLEYGEFDLEEYFVERLPPTNPNEIREFWTSLFAVADALKGIHTFENDRAGVRQEYYGWHADIKPANILSVQGNFKLADPGFARFEKSSERDKTIISGGTTSYGAPECYRRGTMAPVHRAIDIWSLGCVFSIAATWVVLGDKGIPMFEELRRQAIMKIRVHLYSHPGARPVELAKGDYFHDGQEVLEVVRLWHKYLGNVSRRTDTITAQVLDLVDTKMLCGKAAQRINAEELCNLLGYISDSSASTTEASLPENFTTALHEVDRIAISKPVASPSRWSRSEGGLSPSVGDRDGRKSKFLDLPLMKTAHRSQYQATRLHASTGSDSNQDVLSRSTVDMQAATTGQPSPSTFVAYQYGQVLPNSSYSGPSSRHILESSDPSAGLLSLQSMSSQTHSKGHSNQRKSEDVFQAHRALHRRQKSQTFLGKVLKRTPRDEFLIRYFVNRDIKFLVDNASTMAQFWDEAAMLLEVLTMKAKGLDPDGMDLSFTTGPVRIQNSNDERGFTEAMDNDDATPNDMTPTDMSASLGAILDAYLQDLRGKRLKGTRESKKRRSTNSGDNDRKLTVIVFTDGRWEGMDRKDQVDETIIDFSKALAKEVGNLQKRYVSIEFVQFGNDPDASHRLRHLDNDLKYAGVDDIVDTEPSRGDVYKMLLGSFVEEFDKKNDEPEDPSPISPGSGAAIHESPPRLFQPGVNQPWPQIHSPPPAELPSPGHCPC</sequence>
<dbReference type="InterPro" id="IPR000719">
    <property type="entry name" value="Prot_kinase_dom"/>
</dbReference>
<dbReference type="OrthoDB" id="5986190at2759"/>
<feature type="compositionally biased region" description="Pro residues" evidence="1">
    <location>
        <begin position="1004"/>
        <end position="1019"/>
    </location>
</feature>
<accession>A0A8H7AAC0</accession>
<feature type="domain" description="Protein kinase" evidence="2">
    <location>
        <begin position="190"/>
        <end position="545"/>
    </location>
</feature>
<dbReference type="PROSITE" id="PS50234">
    <property type="entry name" value="VWFA"/>
    <property type="match status" value="1"/>
</dbReference>
<dbReference type="Pfam" id="PF00069">
    <property type="entry name" value="Pkinase"/>
    <property type="match status" value="1"/>
</dbReference>
<feature type="domain" description="VWFA" evidence="3">
    <location>
        <begin position="750"/>
        <end position="963"/>
    </location>
</feature>
<gene>
    <name evidence="4" type="ORF">GJ744_001243</name>
</gene>
<dbReference type="SUPFAM" id="SSF56112">
    <property type="entry name" value="Protein kinase-like (PK-like)"/>
    <property type="match status" value="1"/>
</dbReference>
<dbReference type="CDD" id="cd00180">
    <property type="entry name" value="PKc"/>
    <property type="match status" value="1"/>
</dbReference>
<keyword evidence="5" id="KW-1185">Reference proteome</keyword>
<dbReference type="SMART" id="SM00220">
    <property type="entry name" value="S_TKc"/>
    <property type="match status" value="1"/>
</dbReference>
<proteinExistence type="predicted"/>
<dbReference type="EMBL" id="JAACFV010000118">
    <property type="protein sequence ID" value="KAF7505103.1"/>
    <property type="molecule type" value="Genomic_DNA"/>
</dbReference>
<dbReference type="AlphaFoldDB" id="A0A8H7AAC0"/>
<reference evidence="4" key="1">
    <citation type="submission" date="2020-02" db="EMBL/GenBank/DDBJ databases">
        <authorList>
            <person name="Palmer J.M."/>
        </authorList>
    </citation>
    <scope>NUCLEOTIDE SEQUENCE</scope>
    <source>
        <strain evidence="4">EPUS1.4</strain>
        <tissue evidence="4">Thallus</tissue>
    </source>
</reference>
<evidence type="ECO:0000313" key="5">
    <source>
        <dbReference type="Proteomes" id="UP000606974"/>
    </source>
</evidence>
<organism evidence="4 5">
    <name type="scientific">Endocarpon pusillum</name>
    <dbReference type="NCBI Taxonomy" id="364733"/>
    <lineage>
        <taxon>Eukaryota</taxon>
        <taxon>Fungi</taxon>
        <taxon>Dikarya</taxon>
        <taxon>Ascomycota</taxon>
        <taxon>Pezizomycotina</taxon>
        <taxon>Eurotiomycetes</taxon>
        <taxon>Chaetothyriomycetidae</taxon>
        <taxon>Verrucariales</taxon>
        <taxon>Verrucariaceae</taxon>
        <taxon>Endocarpon</taxon>
    </lineage>
</organism>
<dbReference type="GO" id="GO:0005524">
    <property type="term" value="F:ATP binding"/>
    <property type="evidence" value="ECO:0007669"/>
    <property type="project" value="InterPro"/>
</dbReference>
<name>A0A8H7AAC0_9EURO</name>
<feature type="region of interest" description="Disordered" evidence="1">
    <location>
        <begin position="965"/>
        <end position="1019"/>
    </location>
</feature>
<dbReference type="GO" id="GO:0004672">
    <property type="term" value="F:protein kinase activity"/>
    <property type="evidence" value="ECO:0007669"/>
    <property type="project" value="InterPro"/>
</dbReference>
<evidence type="ECO:0008006" key="6">
    <source>
        <dbReference type="Google" id="ProtNLM"/>
    </source>
</evidence>